<evidence type="ECO:0000313" key="2">
    <source>
        <dbReference type="EMBL" id="KAK2718463.1"/>
    </source>
</evidence>
<organism evidence="2 3">
    <name type="scientific">Artemia franciscana</name>
    <name type="common">Brine shrimp</name>
    <name type="synonym">Artemia sanfranciscana</name>
    <dbReference type="NCBI Taxonomy" id="6661"/>
    <lineage>
        <taxon>Eukaryota</taxon>
        <taxon>Metazoa</taxon>
        <taxon>Ecdysozoa</taxon>
        <taxon>Arthropoda</taxon>
        <taxon>Crustacea</taxon>
        <taxon>Branchiopoda</taxon>
        <taxon>Anostraca</taxon>
        <taxon>Artemiidae</taxon>
        <taxon>Artemia</taxon>
    </lineage>
</organism>
<accession>A0AA88HWL9</accession>
<dbReference type="EMBL" id="JAVRJZ010000009">
    <property type="protein sequence ID" value="KAK2718463.1"/>
    <property type="molecule type" value="Genomic_DNA"/>
</dbReference>
<dbReference type="AlphaFoldDB" id="A0AA88HWL9"/>
<name>A0AA88HWL9_ARTSF</name>
<dbReference type="Proteomes" id="UP001187531">
    <property type="component" value="Unassembled WGS sequence"/>
</dbReference>
<dbReference type="PROSITE" id="PS50878">
    <property type="entry name" value="RT_POL"/>
    <property type="match status" value="1"/>
</dbReference>
<evidence type="ECO:0000313" key="3">
    <source>
        <dbReference type="Proteomes" id="UP001187531"/>
    </source>
</evidence>
<reference evidence="2" key="1">
    <citation type="submission" date="2023-07" db="EMBL/GenBank/DDBJ databases">
        <title>Chromosome-level genome assembly of Artemia franciscana.</title>
        <authorList>
            <person name="Jo E."/>
        </authorList>
    </citation>
    <scope>NUCLEOTIDE SEQUENCE</scope>
    <source>
        <tissue evidence="2">Whole body</tissue>
    </source>
</reference>
<comment type="caution">
    <text evidence="2">The sequence shown here is derived from an EMBL/GenBank/DDBJ whole genome shotgun (WGS) entry which is preliminary data.</text>
</comment>
<protein>
    <recommendedName>
        <fullName evidence="1">Reverse transcriptase domain-containing protein</fullName>
    </recommendedName>
</protein>
<dbReference type="PANTHER" id="PTHR47027:SF20">
    <property type="entry name" value="REVERSE TRANSCRIPTASE-LIKE PROTEIN WITH RNA-DIRECTED DNA POLYMERASE DOMAIN"/>
    <property type="match status" value="1"/>
</dbReference>
<proteinExistence type="predicted"/>
<dbReference type="InterPro" id="IPR000477">
    <property type="entry name" value="RT_dom"/>
</dbReference>
<keyword evidence="3" id="KW-1185">Reference proteome</keyword>
<evidence type="ECO:0000259" key="1">
    <source>
        <dbReference type="PROSITE" id="PS50878"/>
    </source>
</evidence>
<gene>
    <name evidence="2" type="ORF">QYM36_005700</name>
</gene>
<feature type="domain" description="Reverse transcriptase" evidence="1">
    <location>
        <begin position="1"/>
        <end position="270"/>
    </location>
</feature>
<sequence>MCIDSATIPKSFCTGVVTNILKKGKKANECGGYRPIIVSSTLSKLLKKLVLREVISECVMDYRQFGFRKHLSCALAHRLLKHILTKADSLGLSVHICSVDISAAIDSVIQSTAFQTLLDASVNTHIVVMLSFWYSNSYIRVKLSLEKLSEPVKLKKRLRQGSVLSPILFNSLTSKITKQISGRLSLDTCDLSLISCADDLLMLSFSLSALQDNLDTLVFGYSSIGLQVYGQKTEFLVFSSAKREAPTPTVSVDGAIIAPSSSFKYSGFLYDRDKKTTSSNI</sequence>
<dbReference type="Pfam" id="PF00078">
    <property type="entry name" value="RVT_1"/>
    <property type="match status" value="1"/>
</dbReference>
<dbReference type="PANTHER" id="PTHR47027">
    <property type="entry name" value="REVERSE TRANSCRIPTASE DOMAIN-CONTAINING PROTEIN"/>
    <property type="match status" value="1"/>
</dbReference>